<protein>
    <submittedName>
        <fullName evidence="1">Uncharacterized protein</fullName>
    </submittedName>
</protein>
<sequence length="91" mass="10472">MRRFIKWGSLTLLAAALGSYLGDAVVLQVKVRRGSAYRVVQVDQFLTTPLKGQKNEYDYTGPVPVTCVRAMYPQLGSRPCWWVERHRSQWN</sequence>
<dbReference type="AlphaFoldDB" id="A0A7W7ZEZ2"/>
<reference evidence="1 2" key="1">
    <citation type="submission" date="2020-08" db="EMBL/GenBank/DDBJ databases">
        <title>Genomic Encyclopedia of Type Strains, Phase IV (KMG-V): Genome sequencing to study the core and pangenomes of soil and plant-associated prokaryotes.</title>
        <authorList>
            <person name="Whitman W."/>
        </authorList>
    </citation>
    <scope>NUCLEOTIDE SEQUENCE [LARGE SCALE GENOMIC DNA]</scope>
    <source>
        <strain evidence="1 2">M8UP14</strain>
    </source>
</reference>
<evidence type="ECO:0000313" key="2">
    <source>
        <dbReference type="Proteomes" id="UP000540989"/>
    </source>
</evidence>
<gene>
    <name evidence="1" type="ORF">HDF16_003388</name>
</gene>
<dbReference type="EMBL" id="JACHIP010000004">
    <property type="protein sequence ID" value="MBB5058674.1"/>
    <property type="molecule type" value="Genomic_DNA"/>
</dbReference>
<dbReference type="RefSeq" id="WP_184218686.1">
    <property type="nucleotide sequence ID" value="NZ_JACHIP010000004.1"/>
</dbReference>
<dbReference type="Proteomes" id="UP000540989">
    <property type="component" value="Unassembled WGS sequence"/>
</dbReference>
<keyword evidence="2" id="KW-1185">Reference proteome</keyword>
<name>A0A7W7ZEZ2_9BACT</name>
<comment type="caution">
    <text evidence="1">The sequence shown here is derived from an EMBL/GenBank/DDBJ whole genome shotgun (WGS) entry which is preliminary data.</text>
</comment>
<accession>A0A7W7ZEZ2</accession>
<organism evidence="1 2">
    <name type="scientific">Granulicella aggregans</name>
    <dbReference type="NCBI Taxonomy" id="474949"/>
    <lineage>
        <taxon>Bacteria</taxon>
        <taxon>Pseudomonadati</taxon>
        <taxon>Acidobacteriota</taxon>
        <taxon>Terriglobia</taxon>
        <taxon>Terriglobales</taxon>
        <taxon>Acidobacteriaceae</taxon>
        <taxon>Granulicella</taxon>
    </lineage>
</organism>
<evidence type="ECO:0000313" key="1">
    <source>
        <dbReference type="EMBL" id="MBB5058674.1"/>
    </source>
</evidence>
<proteinExistence type="predicted"/>